<sequence>MSYKIVFFDIDGTLVNDEKQVPQDTIDAIAELKASGIEPVIATGRAPYFFKPLAELLHIDSFVSLNGAYVVYKGEPLYKRTLPLSSLEKLVEAAGRNNHSLVFEGNEQFFANSEAHPFIMESVNSLRVEQPGFDPEFWRNSDIYQVFLHCEAADEHLYDQVFDDLRLVRWHPKAMDVTVMGGSKAVGIESMLARLNISPSEAVAFGDGLNDMEMLEHVGLGIAMGNSHPELLPYADYVTASVDEGGIRQGLRHAGLIG</sequence>
<dbReference type="Gene3D" id="3.40.50.1000">
    <property type="entry name" value="HAD superfamily/HAD-like"/>
    <property type="match status" value="1"/>
</dbReference>
<dbReference type="SUPFAM" id="SSF56784">
    <property type="entry name" value="HAD-like"/>
    <property type="match status" value="1"/>
</dbReference>
<protein>
    <submittedName>
        <fullName evidence="1">Phosphatase</fullName>
    </submittedName>
</protein>
<dbReference type="PANTHER" id="PTHR10000">
    <property type="entry name" value="PHOSPHOSERINE PHOSPHATASE"/>
    <property type="match status" value="1"/>
</dbReference>
<dbReference type="GO" id="GO:0016791">
    <property type="term" value="F:phosphatase activity"/>
    <property type="evidence" value="ECO:0007669"/>
    <property type="project" value="TreeGrafter"/>
</dbReference>
<comment type="caution">
    <text evidence="1">The sequence shown here is derived from an EMBL/GenBank/DDBJ whole genome shotgun (WGS) entry which is preliminary data.</text>
</comment>
<dbReference type="NCBIfam" id="TIGR01484">
    <property type="entry name" value="HAD-SF-IIB"/>
    <property type="match status" value="1"/>
</dbReference>
<dbReference type="AlphaFoldDB" id="A0A917FLF5"/>
<dbReference type="SFLD" id="SFLDS00003">
    <property type="entry name" value="Haloacid_Dehalogenase"/>
    <property type="match status" value="1"/>
</dbReference>
<accession>A0A917FLF5</accession>
<dbReference type="InterPro" id="IPR000150">
    <property type="entry name" value="Cof"/>
</dbReference>
<reference evidence="1" key="2">
    <citation type="submission" date="2020-09" db="EMBL/GenBank/DDBJ databases">
        <authorList>
            <person name="Sun Q."/>
            <person name="Zhou Y."/>
        </authorList>
    </citation>
    <scope>NUCLEOTIDE SEQUENCE</scope>
    <source>
        <strain evidence="1">CGMCC 1.16134</strain>
    </source>
</reference>
<dbReference type="InterPro" id="IPR006379">
    <property type="entry name" value="HAD-SF_hydro_IIB"/>
</dbReference>
<dbReference type="PROSITE" id="PS01229">
    <property type="entry name" value="COF_2"/>
    <property type="match status" value="1"/>
</dbReference>
<dbReference type="PROSITE" id="PS01228">
    <property type="entry name" value="COF_1"/>
    <property type="match status" value="1"/>
</dbReference>
<dbReference type="GO" id="GO:0005829">
    <property type="term" value="C:cytosol"/>
    <property type="evidence" value="ECO:0007669"/>
    <property type="project" value="TreeGrafter"/>
</dbReference>
<dbReference type="SFLD" id="SFLDG01140">
    <property type="entry name" value="C2.B:_Phosphomannomutase_and_P"/>
    <property type="match status" value="1"/>
</dbReference>
<evidence type="ECO:0000313" key="2">
    <source>
        <dbReference type="Proteomes" id="UP000637643"/>
    </source>
</evidence>
<dbReference type="CDD" id="cd07517">
    <property type="entry name" value="HAD_HPP"/>
    <property type="match status" value="1"/>
</dbReference>
<keyword evidence="2" id="KW-1185">Reference proteome</keyword>
<dbReference type="EMBL" id="BMKR01000015">
    <property type="protein sequence ID" value="GGF88019.1"/>
    <property type="molecule type" value="Genomic_DNA"/>
</dbReference>
<dbReference type="Proteomes" id="UP000637643">
    <property type="component" value="Unassembled WGS sequence"/>
</dbReference>
<dbReference type="Gene3D" id="3.30.1240.10">
    <property type="match status" value="1"/>
</dbReference>
<dbReference type="GO" id="GO:0000287">
    <property type="term" value="F:magnesium ion binding"/>
    <property type="evidence" value="ECO:0007669"/>
    <property type="project" value="TreeGrafter"/>
</dbReference>
<dbReference type="NCBIfam" id="TIGR00099">
    <property type="entry name" value="Cof-subfamily"/>
    <property type="match status" value="1"/>
</dbReference>
<evidence type="ECO:0000313" key="1">
    <source>
        <dbReference type="EMBL" id="GGF88019.1"/>
    </source>
</evidence>
<proteinExistence type="predicted"/>
<dbReference type="InterPro" id="IPR036412">
    <property type="entry name" value="HAD-like_sf"/>
</dbReference>
<dbReference type="RefSeq" id="WP_189027363.1">
    <property type="nucleotide sequence ID" value="NZ_BMKR01000015.1"/>
</dbReference>
<dbReference type="InterPro" id="IPR023214">
    <property type="entry name" value="HAD_sf"/>
</dbReference>
<dbReference type="Pfam" id="PF08282">
    <property type="entry name" value="Hydrolase_3"/>
    <property type="match status" value="1"/>
</dbReference>
<dbReference type="SFLD" id="SFLDG01144">
    <property type="entry name" value="C2.B.4:_PGP_Like"/>
    <property type="match status" value="1"/>
</dbReference>
<reference evidence="1" key="1">
    <citation type="journal article" date="2014" name="Int. J. Syst. Evol. Microbiol.">
        <title>Complete genome sequence of Corynebacterium casei LMG S-19264T (=DSM 44701T), isolated from a smear-ripened cheese.</title>
        <authorList>
            <consortium name="US DOE Joint Genome Institute (JGI-PGF)"/>
            <person name="Walter F."/>
            <person name="Albersmeier A."/>
            <person name="Kalinowski J."/>
            <person name="Ruckert C."/>
        </authorList>
    </citation>
    <scope>NUCLEOTIDE SEQUENCE</scope>
    <source>
        <strain evidence="1">CGMCC 1.16134</strain>
    </source>
</reference>
<gene>
    <name evidence="1" type="ORF">GCM10010912_36600</name>
</gene>
<dbReference type="PANTHER" id="PTHR10000:SF25">
    <property type="entry name" value="PHOSPHATASE YKRA-RELATED"/>
    <property type="match status" value="1"/>
</dbReference>
<organism evidence="1 2">
    <name type="scientific">Paenibacillus albidus</name>
    <dbReference type="NCBI Taxonomy" id="2041023"/>
    <lineage>
        <taxon>Bacteria</taxon>
        <taxon>Bacillati</taxon>
        <taxon>Bacillota</taxon>
        <taxon>Bacilli</taxon>
        <taxon>Bacillales</taxon>
        <taxon>Paenibacillaceae</taxon>
        <taxon>Paenibacillus</taxon>
    </lineage>
</organism>
<name>A0A917FLF5_9BACL</name>